<dbReference type="Proteomes" id="UP000183039">
    <property type="component" value="Unassembled WGS sequence"/>
</dbReference>
<evidence type="ECO:0000313" key="8">
    <source>
        <dbReference type="Proteomes" id="UP000065511"/>
    </source>
</evidence>
<dbReference type="SMART" id="SM00422">
    <property type="entry name" value="HTH_MERR"/>
    <property type="match status" value="1"/>
</dbReference>
<keyword evidence="3" id="KW-0238">DNA-binding</keyword>
<dbReference type="Proteomes" id="UP000065511">
    <property type="component" value="Chromosome"/>
</dbReference>
<dbReference type="KEGG" id="ess:ATZ33_11950"/>
<evidence type="ECO:0000256" key="4">
    <source>
        <dbReference type="ARBA" id="ARBA00023163"/>
    </source>
</evidence>
<keyword evidence="4" id="KW-0804">Transcription</keyword>
<evidence type="ECO:0000256" key="3">
    <source>
        <dbReference type="ARBA" id="ARBA00023125"/>
    </source>
</evidence>
<dbReference type="Gene3D" id="1.10.1660.10">
    <property type="match status" value="1"/>
</dbReference>
<dbReference type="Pfam" id="PF13411">
    <property type="entry name" value="MerR_1"/>
    <property type="match status" value="1"/>
</dbReference>
<reference evidence="7 9" key="1">
    <citation type="submission" date="2014-12" db="EMBL/GenBank/DDBJ databases">
        <title>Draft genome sequences of 29 type strains of Enterococci.</title>
        <authorList>
            <person name="Zhong Z."/>
            <person name="Sun Z."/>
            <person name="Liu W."/>
            <person name="Zhang W."/>
            <person name="Zhang H."/>
        </authorList>
    </citation>
    <scope>NUCLEOTIDE SEQUENCE [LARGE SCALE GENOMIC DNA]</scope>
    <source>
        <strain evidence="7 9">DSM 22801</strain>
    </source>
</reference>
<gene>
    <name evidence="6" type="ORF">ATZ33_11950</name>
    <name evidence="7" type="ORF">RV15_GL000651</name>
</gene>
<dbReference type="AlphaFoldDB" id="A0A0S3KCL8"/>
<dbReference type="PANTHER" id="PTHR30204:SF69">
    <property type="entry name" value="MERR-FAMILY TRANSCRIPTIONAL REGULATOR"/>
    <property type="match status" value="1"/>
</dbReference>
<dbReference type="RefSeq" id="WP_071877971.1">
    <property type="nucleotide sequence ID" value="NZ_JXLC01000013.1"/>
</dbReference>
<dbReference type="EMBL" id="CP013614">
    <property type="protein sequence ID" value="ALS02070.1"/>
    <property type="molecule type" value="Genomic_DNA"/>
</dbReference>
<dbReference type="InterPro" id="IPR009061">
    <property type="entry name" value="DNA-bd_dom_put_sf"/>
</dbReference>
<reference evidence="6 8" key="2">
    <citation type="submission" date="2015-12" db="EMBL/GenBank/DDBJ databases">
        <authorList>
            <person name="Lauer A."/>
            <person name="Humrighouse B."/>
            <person name="Loparev V."/>
            <person name="Shewmaker P.L."/>
            <person name="Whitney A.M."/>
            <person name="McLaughlin R.W."/>
        </authorList>
    </citation>
    <scope>NUCLEOTIDE SEQUENCE [LARGE SCALE GENOMIC DNA]</scope>
    <source>
        <strain evidence="6 8">LMG 23085</strain>
    </source>
</reference>
<dbReference type="SUPFAM" id="SSF46955">
    <property type="entry name" value="Putative DNA-binding domain"/>
    <property type="match status" value="1"/>
</dbReference>
<feature type="domain" description="HTH merR-type" evidence="5">
    <location>
        <begin position="1"/>
        <end position="70"/>
    </location>
</feature>
<accession>A0A0S3KCL8</accession>
<proteinExistence type="predicted"/>
<keyword evidence="8" id="KW-1185">Reference proteome</keyword>
<dbReference type="PROSITE" id="PS50937">
    <property type="entry name" value="HTH_MERR_2"/>
    <property type="match status" value="1"/>
</dbReference>
<dbReference type="OrthoDB" id="9814833at2"/>
<sequence length="272" mass="31159">MLKISEMAKLANTTRRTLIFYDQENIFKPSKKTEAGYRYYDYNQLYDLMFILGLRSLDIPIAEIKAIKIHSKGVPAPQLLNAQNKIDKKIDELIKIQNVINKKIEDQSVIEDTPLYQPKIEQRIKTIFWCSRQSVSCTEEEVAQLFSEFYKQLDSLAVMDTAKSGFLTTLSVNNPNGYAEASFRIIKEKIDSDHKVFIPIMEKNAGSYACILVENNEAGIHQGLTKLKSFCQKNKLKTADYLWQLNSGATLIETGASKYGWLEFAIFNEKIE</sequence>
<evidence type="ECO:0000313" key="6">
    <source>
        <dbReference type="EMBL" id="ALS02070.1"/>
    </source>
</evidence>
<dbReference type="GO" id="GO:0003677">
    <property type="term" value="F:DNA binding"/>
    <property type="evidence" value="ECO:0007669"/>
    <property type="project" value="UniProtKB-KW"/>
</dbReference>
<keyword evidence="2" id="KW-0805">Transcription regulation</keyword>
<dbReference type="InterPro" id="IPR000551">
    <property type="entry name" value="MerR-type_HTH_dom"/>
</dbReference>
<protein>
    <submittedName>
        <fullName evidence="7">Transcriptional regulator</fullName>
    </submittedName>
</protein>
<evidence type="ECO:0000256" key="2">
    <source>
        <dbReference type="ARBA" id="ARBA00023015"/>
    </source>
</evidence>
<dbReference type="GO" id="GO:0003700">
    <property type="term" value="F:DNA-binding transcription factor activity"/>
    <property type="evidence" value="ECO:0007669"/>
    <property type="project" value="InterPro"/>
</dbReference>
<evidence type="ECO:0000259" key="5">
    <source>
        <dbReference type="PROSITE" id="PS50937"/>
    </source>
</evidence>
<dbReference type="PANTHER" id="PTHR30204">
    <property type="entry name" value="REDOX-CYCLING DRUG-SENSING TRANSCRIPTIONAL ACTIVATOR SOXR"/>
    <property type="match status" value="1"/>
</dbReference>
<keyword evidence="1" id="KW-0678">Repressor</keyword>
<name>A0A0S3KCL8_9ENTE</name>
<dbReference type="EMBL" id="JXLC01000013">
    <property type="protein sequence ID" value="OJG91565.1"/>
    <property type="molecule type" value="Genomic_DNA"/>
</dbReference>
<evidence type="ECO:0000313" key="7">
    <source>
        <dbReference type="EMBL" id="OJG91565.1"/>
    </source>
</evidence>
<evidence type="ECO:0000313" key="9">
    <source>
        <dbReference type="Proteomes" id="UP000183039"/>
    </source>
</evidence>
<evidence type="ECO:0000256" key="1">
    <source>
        <dbReference type="ARBA" id="ARBA00022491"/>
    </source>
</evidence>
<dbReference type="InterPro" id="IPR047057">
    <property type="entry name" value="MerR_fam"/>
</dbReference>
<organism evidence="7 9">
    <name type="scientific">Enterococcus silesiacus</name>
    <dbReference type="NCBI Taxonomy" id="332949"/>
    <lineage>
        <taxon>Bacteria</taxon>
        <taxon>Bacillati</taxon>
        <taxon>Bacillota</taxon>
        <taxon>Bacilli</taxon>
        <taxon>Lactobacillales</taxon>
        <taxon>Enterococcaceae</taxon>
        <taxon>Enterococcus</taxon>
    </lineage>
</organism>